<protein>
    <submittedName>
        <fullName evidence="8">RNA polymerase sigma factor</fullName>
    </submittedName>
</protein>
<comment type="caution">
    <text evidence="8">The sequence shown here is derived from an EMBL/GenBank/DDBJ whole genome shotgun (WGS) entry which is preliminary data.</text>
</comment>
<keyword evidence="2" id="KW-0805">Transcription regulation</keyword>
<dbReference type="Gene3D" id="1.10.10.10">
    <property type="entry name" value="Winged helix-like DNA-binding domain superfamily/Winged helix DNA-binding domain"/>
    <property type="match status" value="1"/>
</dbReference>
<evidence type="ECO:0000256" key="2">
    <source>
        <dbReference type="ARBA" id="ARBA00023015"/>
    </source>
</evidence>
<keyword evidence="5" id="KW-0804">Transcription</keyword>
<evidence type="ECO:0000256" key="3">
    <source>
        <dbReference type="ARBA" id="ARBA00023082"/>
    </source>
</evidence>
<dbReference type="InterPro" id="IPR013249">
    <property type="entry name" value="RNA_pol_sigma70_r4_t2"/>
</dbReference>
<evidence type="ECO:0000259" key="7">
    <source>
        <dbReference type="Pfam" id="PF08281"/>
    </source>
</evidence>
<dbReference type="GO" id="GO:0016987">
    <property type="term" value="F:sigma factor activity"/>
    <property type="evidence" value="ECO:0007669"/>
    <property type="project" value="UniProtKB-KW"/>
</dbReference>
<keyword evidence="3" id="KW-0731">Sigma factor</keyword>
<dbReference type="PANTHER" id="PTHR43133">
    <property type="entry name" value="RNA POLYMERASE ECF-TYPE SIGMA FACTO"/>
    <property type="match status" value="1"/>
</dbReference>
<evidence type="ECO:0000256" key="1">
    <source>
        <dbReference type="ARBA" id="ARBA00010641"/>
    </source>
</evidence>
<accession>A0A4U0SLD7</accession>
<dbReference type="SUPFAM" id="SSF88659">
    <property type="entry name" value="Sigma3 and sigma4 domains of RNA polymerase sigma factors"/>
    <property type="match status" value="1"/>
</dbReference>
<evidence type="ECO:0000313" key="8">
    <source>
        <dbReference type="EMBL" id="TKA10456.1"/>
    </source>
</evidence>
<feature type="domain" description="RNA polymerase sigma-70 region 2" evidence="6">
    <location>
        <begin position="25"/>
        <end position="92"/>
    </location>
</feature>
<dbReference type="Pfam" id="PF04542">
    <property type="entry name" value="Sigma70_r2"/>
    <property type="match status" value="1"/>
</dbReference>
<dbReference type="EMBL" id="SUMC01000014">
    <property type="protein sequence ID" value="TKA10456.1"/>
    <property type="molecule type" value="Genomic_DNA"/>
</dbReference>
<comment type="similarity">
    <text evidence="1">Belongs to the sigma-70 factor family. ECF subfamily.</text>
</comment>
<dbReference type="InterPro" id="IPR036388">
    <property type="entry name" value="WH-like_DNA-bd_sf"/>
</dbReference>
<dbReference type="OrthoDB" id="5244716at2"/>
<name>A0A4U0SLD7_9ACTN</name>
<dbReference type="Proteomes" id="UP000305778">
    <property type="component" value="Unassembled WGS sequence"/>
</dbReference>
<dbReference type="InterPro" id="IPR013325">
    <property type="entry name" value="RNA_pol_sigma_r2"/>
</dbReference>
<reference evidence="8 9" key="1">
    <citation type="submission" date="2019-04" db="EMBL/GenBank/DDBJ databases">
        <title>Streptomyces oryziradicis sp. nov., a novel actinomycete isolated from rhizosphere soil of rice (Oryza sativa L.).</title>
        <authorList>
            <person name="Li C."/>
        </authorList>
    </citation>
    <scope>NUCLEOTIDE SEQUENCE [LARGE SCALE GENOMIC DNA]</scope>
    <source>
        <strain evidence="8 9">NEAU-C40</strain>
    </source>
</reference>
<dbReference type="GO" id="GO:0006352">
    <property type="term" value="P:DNA-templated transcription initiation"/>
    <property type="evidence" value="ECO:0007669"/>
    <property type="project" value="InterPro"/>
</dbReference>
<dbReference type="InterPro" id="IPR014284">
    <property type="entry name" value="RNA_pol_sigma-70_dom"/>
</dbReference>
<evidence type="ECO:0000259" key="6">
    <source>
        <dbReference type="Pfam" id="PF04542"/>
    </source>
</evidence>
<keyword evidence="4" id="KW-0238">DNA-binding</keyword>
<evidence type="ECO:0000313" key="9">
    <source>
        <dbReference type="Proteomes" id="UP000305778"/>
    </source>
</evidence>
<dbReference type="Pfam" id="PF08281">
    <property type="entry name" value="Sigma70_r4_2"/>
    <property type="match status" value="1"/>
</dbReference>
<dbReference type="InterPro" id="IPR039425">
    <property type="entry name" value="RNA_pol_sigma-70-like"/>
</dbReference>
<keyword evidence="9" id="KW-1185">Reference proteome</keyword>
<dbReference type="InterPro" id="IPR007627">
    <property type="entry name" value="RNA_pol_sigma70_r2"/>
</dbReference>
<proteinExistence type="inferred from homology"/>
<sequence>MGLPPEIEDLAVSAAAGDETALDSLLRQIRPEVLRRSGRFLPHREDAEEAAQDALLQVARKITTFEGRSLFSTWLHTVVANCARQKYRELKRRAQEQPITVDEAQRADPRTTSVIAGSRLDLLEALERLEQTQPHLVAPLVFRDICQLEYAEIEERLGIPLGTVKSRLHQARKQVRQWLIVVP</sequence>
<evidence type="ECO:0000256" key="5">
    <source>
        <dbReference type="ARBA" id="ARBA00023163"/>
    </source>
</evidence>
<dbReference type="RefSeq" id="WP_136724809.1">
    <property type="nucleotide sequence ID" value="NZ_SUMC01000014.1"/>
</dbReference>
<dbReference type="SUPFAM" id="SSF88946">
    <property type="entry name" value="Sigma2 domain of RNA polymerase sigma factors"/>
    <property type="match status" value="1"/>
</dbReference>
<gene>
    <name evidence="8" type="ORF">FCI23_17410</name>
</gene>
<organism evidence="8 9">
    <name type="scientific">Actinacidiphila oryziradicis</name>
    <dbReference type="NCBI Taxonomy" id="2571141"/>
    <lineage>
        <taxon>Bacteria</taxon>
        <taxon>Bacillati</taxon>
        <taxon>Actinomycetota</taxon>
        <taxon>Actinomycetes</taxon>
        <taxon>Kitasatosporales</taxon>
        <taxon>Streptomycetaceae</taxon>
        <taxon>Actinacidiphila</taxon>
    </lineage>
</organism>
<dbReference type="InterPro" id="IPR013324">
    <property type="entry name" value="RNA_pol_sigma_r3/r4-like"/>
</dbReference>
<dbReference type="NCBIfam" id="TIGR02937">
    <property type="entry name" value="sigma70-ECF"/>
    <property type="match status" value="1"/>
</dbReference>
<feature type="domain" description="RNA polymerase sigma factor 70 region 4 type 2" evidence="7">
    <location>
        <begin position="138"/>
        <end position="174"/>
    </location>
</feature>
<dbReference type="PANTHER" id="PTHR43133:SF8">
    <property type="entry name" value="RNA POLYMERASE SIGMA FACTOR HI_1459-RELATED"/>
    <property type="match status" value="1"/>
</dbReference>
<dbReference type="Gene3D" id="1.10.1740.10">
    <property type="match status" value="1"/>
</dbReference>
<evidence type="ECO:0000256" key="4">
    <source>
        <dbReference type="ARBA" id="ARBA00023125"/>
    </source>
</evidence>
<dbReference type="GO" id="GO:0003677">
    <property type="term" value="F:DNA binding"/>
    <property type="evidence" value="ECO:0007669"/>
    <property type="project" value="UniProtKB-KW"/>
</dbReference>
<dbReference type="AlphaFoldDB" id="A0A4U0SLD7"/>